<evidence type="ECO:0000313" key="6">
    <source>
        <dbReference type="EMBL" id="MCA9390614.1"/>
    </source>
</evidence>
<dbReference type="AlphaFoldDB" id="A0A955LHK7"/>
<feature type="transmembrane region" description="Helical" evidence="5">
    <location>
        <begin position="26"/>
        <end position="46"/>
    </location>
</feature>
<name>A0A955LHK7_UNCKA</name>
<reference evidence="6" key="2">
    <citation type="journal article" date="2021" name="Microbiome">
        <title>Successional dynamics and alternative stable states in a saline activated sludge microbial community over 9 years.</title>
        <authorList>
            <person name="Wang Y."/>
            <person name="Ye J."/>
            <person name="Ju F."/>
            <person name="Liu L."/>
            <person name="Boyd J.A."/>
            <person name="Deng Y."/>
            <person name="Parks D.H."/>
            <person name="Jiang X."/>
            <person name="Yin X."/>
            <person name="Woodcroft B.J."/>
            <person name="Tyson G.W."/>
            <person name="Hugenholtz P."/>
            <person name="Polz M.F."/>
            <person name="Zhang T."/>
        </authorList>
    </citation>
    <scope>NUCLEOTIDE SEQUENCE</scope>
    <source>
        <strain evidence="6">HKST-UBA01</strain>
    </source>
</reference>
<protein>
    <submittedName>
        <fullName evidence="6">Isoprenylcysteine carboxylmethyltransferase family protein</fullName>
    </submittedName>
</protein>
<dbReference type="Gene3D" id="1.20.120.1630">
    <property type="match status" value="1"/>
</dbReference>
<keyword evidence="4 5" id="KW-0472">Membrane</keyword>
<accession>A0A955LHK7</accession>
<dbReference type="InterPro" id="IPR052527">
    <property type="entry name" value="Metal_cation-efflux_comp"/>
</dbReference>
<dbReference type="InterPro" id="IPR007318">
    <property type="entry name" value="Phopholipid_MeTrfase"/>
</dbReference>
<keyword evidence="2 5" id="KW-0812">Transmembrane</keyword>
<proteinExistence type="predicted"/>
<dbReference type="EMBL" id="JAGQKX010000150">
    <property type="protein sequence ID" value="MCA9390614.1"/>
    <property type="molecule type" value="Genomic_DNA"/>
</dbReference>
<feature type="transmembrane region" description="Helical" evidence="5">
    <location>
        <begin position="82"/>
        <end position="111"/>
    </location>
</feature>
<dbReference type="PANTHER" id="PTHR43847:SF1">
    <property type="entry name" value="BLL3993 PROTEIN"/>
    <property type="match status" value="1"/>
</dbReference>
<dbReference type="PANTHER" id="PTHR43847">
    <property type="entry name" value="BLL3993 PROTEIN"/>
    <property type="match status" value="1"/>
</dbReference>
<dbReference type="Pfam" id="PF04191">
    <property type="entry name" value="PEMT"/>
    <property type="match status" value="1"/>
</dbReference>
<evidence type="ECO:0000256" key="5">
    <source>
        <dbReference type="SAM" id="Phobius"/>
    </source>
</evidence>
<evidence type="ECO:0000256" key="3">
    <source>
        <dbReference type="ARBA" id="ARBA00022989"/>
    </source>
</evidence>
<reference evidence="6" key="1">
    <citation type="submission" date="2020-04" db="EMBL/GenBank/DDBJ databases">
        <authorList>
            <person name="Zhang T."/>
        </authorList>
    </citation>
    <scope>NUCLEOTIDE SEQUENCE</scope>
    <source>
        <strain evidence="6">HKST-UBA01</strain>
    </source>
</reference>
<evidence type="ECO:0000256" key="1">
    <source>
        <dbReference type="ARBA" id="ARBA00004127"/>
    </source>
</evidence>
<dbReference type="Proteomes" id="UP000701698">
    <property type="component" value="Unassembled WGS sequence"/>
</dbReference>
<sequence length="142" mass="16478">MKSEILVWVQFLSILALGITSLHHEYPVWVMGIGVAGILIGMWALFAMRSSVLTVYPEVHSETQLVTSGPYKYIRHPMYLSLLLVGLSLLFIDPVWWRIGILLIFVINMFIKIDYEESLLEKHFSMYEQYKKSTAALFPFIY</sequence>
<evidence type="ECO:0000313" key="7">
    <source>
        <dbReference type="Proteomes" id="UP000701698"/>
    </source>
</evidence>
<dbReference type="GO" id="GO:0012505">
    <property type="term" value="C:endomembrane system"/>
    <property type="evidence" value="ECO:0007669"/>
    <property type="project" value="UniProtKB-SubCell"/>
</dbReference>
<gene>
    <name evidence="6" type="ORF">KC571_04390</name>
</gene>
<comment type="subcellular location">
    <subcellularLocation>
        <location evidence="1">Endomembrane system</location>
        <topology evidence="1">Multi-pass membrane protein</topology>
    </subcellularLocation>
</comment>
<comment type="caution">
    <text evidence="6">The sequence shown here is derived from an EMBL/GenBank/DDBJ whole genome shotgun (WGS) entry which is preliminary data.</text>
</comment>
<organism evidence="6 7">
    <name type="scientific">candidate division WWE3 bacterium</name>
    <dbReference type="NCBI Taxonomy" id="2053526"/>
    <lineage>
        <taxon>Bacteria</taxon>
        <taxon>Katanobacteria</taxon>
    </lineage>
</organism>
<evidence type="ECO:0000256" key="4">
    <source>
        <dbReference type="ARBA" id="ARBA00023136"/>
    </source>
</evidence>
<evidence type="ECO:0000256" key="2">
    <source>
        <dbReference type="ARBA" id="ARBA00022692"/>
    </source>
</evidence>
<keyword evidence="3 5" id="KW-1133">Transmembrane helix</keyword>